<keyword evidence="3" id="KW-1185">Reference proteome</keyword>
<comment type="caution">
    <text evidence="2">The sequence shown here is derived from an EMBL/GenBank/DDBJ whole genome shotgun (WGS) entry which is preliminary data.</text>
</comment>
<reference evidence="2 3" key="1">
    <citation type="submission" date="2015-04" db="EMBL/GenBank/DDBJ databases">
        <title>Lasius niger genome sequencing.</title>
        <authorList>
            <person name="Konorov E.A."/>
            <person name="Nikitin M.A."/>
            <person name="Kirill M.V."/>
            <person name="Chang P."/>
        </authorList>
    </citation>
    <scope>NUCLEOTIDE SEQUENCE [LARGE SCALE GENOMIC DNA]</scope>
    <source>
        <tissue evidence="2">Whole</tissue>
    </source>
</reference>
<dbReference type="EMBL" id="LBMM01007895">
    <property type="protein sequence ID" value="KMQ89325.1"/>
    <property type="molecule type" value="Genomic_DNA"/>
</dbReference>
<evidence type="ECO:0000256" key="1">
    <source>
        <dbReference type="SAM" id="MobiDB-lite"/>
    </source>
</evidence>
<accession>A0A0J7N9H7</accession>
<feature type="compositionally biased region" description="Basic and acidic residues" evidence="1">
    <location>
        <begin position="39"/>
        <end position="61"/>
    </location>
</feature>
<organism evidence="2 3">
    <name type="scientific">Lasius niger</name>
    <name type="common">Black garden ant</name>
    <dbReference type="NCBI Taxonomy" id="67767"/>
    <lineage>
        <taxon>Eukaryota</taxon>
        <taxon>Metazoa</taxon>
        <taxon>Ecdysozoa</taxon>
        <taxon>Arthropoda</taxon>
        <taxon>Hexapoda</taxon>
        <taxon>Insecta</taxon>
        <taxon>Pterygota</taxon>
        <taxon>Neoptera</taxon>
        <taxon>Endopterygota</taxon>
        <taxon>Hymenoptera</taxon>
        <taxon>Apocrita</taxon>
        <taxon>Aculeata</taxon>
        <taxon>Formicoidea</taxon>
        <taxon>Formicidae</taxon>
        <taxon>Formicinae</taxon>
        <taxon>Lasius</taxon>
        <taxon>Lasius</taxon>
    </lineage>
</organism>
<evidence type="ECO:0000313" key="3">
    <source>
        <dbReference type="Proteomes" id="UP000036403"/>
    </source>
</evidence>
<protein>
    <submittedName>
        <fullName evidence="2">Transcriptional adapter 2-alpha-like protein</fullName>
    </submittedName>
</protein>
<feature type="region of interest" description="Disordered" evidence="1">
    <location>
        <begin position="1"/>
        <end position="67"/>
    </location>
</feature>
<sequence length="67" mass="8073">MEANRKREEKRERKRKDTERWLLHNEPAATRGNRNNYAKTERNGASRAKEKKEDVPWDGEHKRSKPT</sequence>
<proteinExistence type="predicted"/>
<gene>
    <name evidence="2" type="ORF">RF55_11056</name>
</gene>
<dbReference type="OrthoDB" id="10556783at2759"/>
<feature type="compositionally biased region" description="Basic and acidic residues" evidence="1">
    <location>
        <begin position="1"/>
        <end position="23"/>
    </location>
</feature>
<dbReference type="PaxDb" id="67767-A0A0J7N9H7"/>
<name>A0A0J7N9H7_LASNI</name>
<evidence type="ECO:0000313" key="2">
    <source>
        <dbReference type="EMBL" id="KMQ89325.1"/>
    </source>
</evidence>
<dbReference type="Proteomes" id="UP000036403">
    <property type="component" value="Unassembled WGS sequence"/>
</dbReference>
<dbReference type="AlphaFoldDB" id="A0A0J7N9H7"/>